<accession>A0A0J1CYY1</accession>
<dbReference type="InterPro" id="IPR050251">
    <property type="entry name" value="HpcH-HpaI_aldolase"/>
</dbReference>
<comment type="similarity">
    <text evidence="1">Belongs to the HpcH/HpaI aldolase family.</text>
</comment>
<dbReference type="AlphaFoldDB" id="A0A0J1CYY1"/>
<dbReference type="PANTHER" id="PTHR30502:SF0">
    <property type="entry name" value="PHOSPHOENOLPYRUVATE CARBOXYLASE FAMILY PROTEIN"/>
    <property type="match status" value="1"/>
</dbReference>
<dbReference type="GO" id="GO:0016832">
    <property type="term" value="F:aldehyde-lyase activity"/>
    <property type="evidence" value="ECO:0007669"/>
    <property type="project" value="TreeGrafter"/>
</dbReference>
<dbReference type="GO" id="GO:0005737">
    <property type="term" value="C:cytoplasm"/>
    <property type="evidence" value="ECO:0007669"/>
    <property type="project" value="TreeGrafter"/>
</dbReference>
<keyword evidence="2" id="KW-0479">Metal-binding</keyword>
<evidence type="ECO:0000259" key="4">
    <source>
        <dbReference type="Pfam" id="PF03328"/>
    </source>
</evidence>
<dbReference type="SUPFAM" id="SSF51621">
    <property type="entry name" value="Phosphoenolpyruvate/pyruvate domain"/>
    <property type="match status" value="1"/>
</dbReference>
<dbReference type="InterPro" id="IPR040442">
    <property type="entry name" value="Pyrv_kinase-like_dom_sf"/>
</dbReference>
<dbReference type="Proteomes" id="UP000035963">
    <property type="component" value="Unassembled WGS sequence"/>
</dbReference>
<gene>
    <name evidence="5" type="ORF">EOS_12630</name>
</gene>
<keyword evidence="3" id="KW-0456">Lyase</keyword>
<organism evidence="5 6">
    <name type="scientific">Caballeronia mineralivorans PML1(12)</name>
    <dbReference type="NCBI Taxonomy" id="908627"/>
    <lineage>
        <taxon>Bacteria</taxon>
        <taxon>Pseudomonadati</taxon>
        <taxon>Pseudomonadota</taxon>
        <taxon>Betaproteobacteria</taxon>
        <taxon>Burkholderiales</taxon>
        <taxon>Burkholderiaceae</taxon>
        <taxon>Caballeronia</taxon>
    </lineage>
</organism>
<evidence type="ECO:0000256" key="2">
    <source>
        <dbReference type="ARBA" id="ARBA00022723"/>
    </source>
</evidence>
<dbReference type="InterPro" id="IPR015813">
    <property type="entry name" value="Pyrv/PenolPyrv_kinase-like_dom"/>
</dbReference>
<dbReference type="GO" id="GO:0046872">
    <property type="term" value="F:metal ion binding"/>
    <property type="evidence" value="ECO:0007669"/>
    <property type="project" value="UniProtKB-KW"/>
</dbReference>
<dbReference type="Pfam" id="PF03328">
    <property type="entry name" value="HpcH_HpaI"/>
    <property type="match status" value="1"/>
</dbReference>
<dbReference type="Gene3D" id="3.20.20.60">
    <property type="entry name" value="Phosphoenolpyruvate-binding domains"/>
    <property type="match status" value="1"/>
</dbReference>
<evidence type="ECO:0000256" key="1">
    <source>
        <dbReference type="ARBA" id="ARBA00005568"/>
    </source>
</evidence>
<name>A0A0J1CYY1_9BURK</name>
<reference evidence="5 6" key="1">
    <citation type="journal article" date="2015" name="Genome Announc.">
        <title>Draft Genome Sequence of Burkholderia sp. Strain PML1(12), an Ectomycorrhizosphere-Inhabiting Bacterium with Effective Mineral-Weathering Ability.</title>
        <authorList>
            <person name="Uroz S."/>
            <person name="Oger P."/>
        </authorList>
    </citation>
    <scope>NUCLEOTIDE SEQUENCE [LARGE SCALE GENOMIC DNA]</scope>
    <source>
        <strain evidence="6">PML1(12)</strain>
    </source>
</reference>
<dbReference type="PATRIC" id="fig|908627.4.peg.2806"/>
<keyword evidence="6" id="KW-1185">Reference proteome</keyword>
<protein>
    <recommendedName>
        <fullName evidence="4">HpcH/HpaI aldolase/citrate lyase domain-containing protein</fullName>
    </recommendedName>
</protein>
<dbReference type="OrthoDB" id="86160at2"/>
<dbReference type="InterPro" id="IPR005000">
    <property type="entry name" value="Aldolase/citrate-lyase_domain"/>
</dbReference>
<evidence type="ECO:0000313" key="6">
    <source>
        <dbReference type="Proteomes" id="UP000035963"/>
    </source>
</evidence>
<feature type="domain" description="HpcH/HpaI aldolase/citrate lyase" evidence="4">
    <location>
        <begin position="28"/>
        <end position="244"/>
    </location>
</feature>
<dbReference type="EMBL" id="AEJF01000085">
    <property type="protein sequence ID" value="KLU25734.1"/>
    <property type="molecule type" value="Genomic_DNA"/>
</dbReference>
<evidence type="ECO:0000313" key="5">
    <source>
        <dbReference type="EMBL" id="KLU25734.1"/>
    </source>
</evidence>
<sequence length="258" mass="27804">MNGAELVERLRARHKIIALGIRTSRTTDAVRWAKAAGYDTIWVDMEHSSLPVDTVSQLCSCAVDIGLMPWVRVPEHDYGTINRVLDGGALGIIVPRVETAAQARDAVIATRFPPLGQRSQLATLPYVNFEKLSARELNRRLNDATVLKVLIESRTGVEAADAIAAVEGVDVLALGCNDLSADLGHAGESAHPEVVAACRKVIAAAQRHGKVVIVGGMPECEALNELRREGAAPFVFAGIDSDVYLAALRERVEQARQL</sequence>
<proteinExistence type="inferred from homology"/>
<dbReference type="RefSeq" id="WP_047846992.1">
    <property type="nucleotide sequence ID" value="NZ_AEJF01000085.1"/>
</dbReference>
<evidence type="ECO:0000256" key="3">
    <source>
        <dbReference type="ARBA" id="ARBA00023239"/>
    </source>
</evidence>
<dbReference type="PANTHER" id="PTHR30502">
    <property type="entry name" value="2-KETO-3-DEOXY-L-RHAMNONATE ALDOLASE"/>
    <property type="match status" value="1"/>
</dbReference>
<comment type="caution">
    <text evidence="5">The sequence shown here is derived from an EMBL/GenBank/DDBJ whole genome shotgun (WGS) entry which is preliminary data.</text>
</comment>